<dbReference type="PROSITE" id="PS50106">
    <property type="entry name" value="PDZ"/>
    <property type="match status" value="1"/>
</dbReference>
<dbReference type="Proteomes" id="UP000678499">
    <property type="component" value="Unassembled WGS sequence"/>
</dbReference>
<accession>A0A7R9BEA3</accession>
<dbReference type="Gene3D" id="2.30.42.10">
    <property type="match status" value="1"/>
</dbReference>
<evidence type="ECO:0000313" key="2">
    <source>
        <dbReference type="EMBL" id="CAD7272509.1"/>
    </source>
</evidence>
<proteinExistence type="predicted"/>
<dbReference type="InterPro" id="IPR001478">
    <property type="entry name" value="PDZ"/>
</dbReference>
<dbReference type="OrthoDB" id="66881at2759"/>
<feature type="domain" description="PDZ" evidence="1">
    <location>
        <begin position="30"/>
        <end position="79"/>
    </location>
</feature>
<keyword evidence="3" id="KW-1185">Reference proteome</keyword>
<dbReference type="PANTHER" id="PTHR10316">
    <property type="entry name" value="MEMBRANE ASSOCIATED GUANYLATE KINASE-RELATED"/>
    <property type="match status" value="1"/>
</dbReference>
<reference evidence="2" key="1">
    <citation type="submission" date="2020-11" db="EMBL/GenBank/DDBJ databases">
        <authorList>
            <person name="Tran Van P."/>
        </authorList>
    </citation>
    <scope>NUCLEOTIDE SEQUENCE</scope>
</reference>
<evidence type="ECO:0000259" key="1">
    <source>
        <dbReference type="PROSITE" id="PS50106"/>
    </source>
</evidence>
<name>A0A7R9BEA3_9CRUS</name>
<organism evidence="2">
    <name type="scientific">Notodromas monacha</name>
    <dbReference type="NCBI Taxonomy" id="399045"/>
    <lineage>
        <taxon>Eukaryota</taxon>
        <taxon>Metazoa</taxon>
        <taxon>Ecdysozoa</taxon>
        <taxon>Arthropoda</taxon>
        <taxon>Crustacea</taxon>
        <taxon>Oligostraca</taxon>
        <taxon>Ostracoda</taxon>
        <taxon>Podocopa</taxon>
        <taxon>Podocopida</taxon>
        <taxon>Cypridocopina</taxon>
        <taxon>Cypridoidea</taxon>
        <taxon>Cyprididae</taxon>
        <taxon>Notodromas</taxon>
    </lineage>
</organism>
<dbReference type="EMBL" id="CAJPEX010000039">
    <property type="protein sequence ID" value="CAG0912661.1"/>
    <property type="molecule type" value="Genomic_DNA"/>
</dbReference>
<gene>
    <name evidence="2" type="ORF">NMOB1V02_LOCUS438</name>
</gene>
<protein>
    <recommendedName>
        <fullName evidence="1">PDZ domain-containing protein</fullName>
    </recommendedName>
</protein>
<dbReference type="EMBL" id="OA882076">
    <property type="protein sequence ID" value="CAD7272509.1"/>
    <property type="molecule type" value="Genomic_DNA"/>
</dbReference>
<evidence type="ECO:0000313" key="3">
    <source>
        <dbReference type="Proteomes" id="UP000678499"/>
    </source>
</evidence>
<dbReference type="SUPFAM" id="SSF50156">
    <property type="entry name" value="PDZ domain-like"/>
    <property type="match status" value="1"/>
</dbReference>
<sequence>MDAINTIKVASLPLQITYENAGRGDIYPYDVTASRRENEGFGFVIISLLAKLGSTIRRIIEVSPAEQCGKLHIGDRILARMQVHLPDPESSELTQMSHRLPVREQLTSGWFIDRKKLAHSTRIFFHPPHMNGPNVAMSDYVPVNGQGNGHGKLMRGSHMAVHSKP</sequence>
<dbReference type="InterPro" id="IPR036034">
    <property type="entry name" value="PDZ_sf"/>
</dbReference>
<dbReference type="GO" id="GO:0005737">
    <property type="term" value="C:cytoplasm"/>
    <property type="evidence" value="ECO:0007669"/>
    <property type="project" value="TreeGrafter"/>
</dbReference>
<dbReference type="PANTHER" id="PTHR10316:SF40">
    <property type="entry name" value="LD27118P"/>
    <property type="match status" value="1"/>
</dbReference>
<dbReference type="AlphaFoldDB" id="A0A7R9BEA3"/>
<dbReference type="GO" id="GO:0007165">
    <property type="term" value="P:signal transduction"/>
    <property type="evidence" value="ECO:0007669"/>
    <property type="project" value="TreeGrafter"/>
</dbReference>